<name>A0AAV0WQK9_9HEMI</name>
<dbReference type="EMBL" id="CARXXK010000002">
    <property type="protein sequence ID" value="CAI6358350.1"/>
    <property type="molecule type" value="Genomic_DNA"/>
</dbReference>
<dbReference type="Proteomes" id="UP001160148">
    <property type="component" value="Unassembled WGS sequence"/>
</dbReference>
<dbReference type="AlphaFoldDB" id="A0AAV0WQK9"/>
<comment type="caution">
    <text evidence="1">The sequence shown here is derived from an EMBL/GenBank/DDBJ whole genome shotgun (WGS) entry which is preliminary data.</text>
</comment>
<accession>A0AAV0WQK9</accession>
<keyword evidence="2" id="KW-1185">Reference proteome</keyword>
<dbReference type="Gene3D" id="2.20.25.240">
    <property type="match status" value="1"/>
</dbReference>
<organism evidence="1 2">
    <name type="scientific">Macrosiphum euphorbiae</name>
    <name type="common">potato aphid</name>
    <dbReference type="NCBI Taxonomy" id="13131"/>
    <lineage>
        <taxon>Eukaryota</taxon>
        <taxon>Metazoa</taxon>
        <taxon>Ecdysozoa</taxon>
        <taxon>Arthropoda</taxon>
        <taxon>Hexapoda</taxon>
        <taxon>Insecta</taxon>
        <taxon>Pterygota</taxon>
        <taxon>Neoptera</taxon>
        <taxon>Paraneoptera</taxon>
        <taxon>Hemiptera</taxon>
        <taxon>Sternorrhyncha</taxon>
        <taxon>Aphidomorpha</taxon>
        <taxon>Aphidoidea</taxon>
        <taxon>Aphididae</taxon>
        <taxon>Macrosiphini</taxon>
        <taxon>Macrosiphum</taxon>
    </lineage>
</organism>
<gene>
    <name evidence="1" type="ORF">MEUPH1_LOCUS13875</name>
</gene>
<evidence type="ECO:0000313" key="1">
    <source>
        <dbReference type="EMBL" id="CAI6358350.1"/>
    </source>
</evidence>
<evidence type="ECO:0008006" key="3">
    <source>
        <dbReference type="Google" id="ProtNLM"/>
    </source>
</evidence>
<proteinExistence type="predicted"/>
<sequence length="119" mass="13656">MKHGEFYYKANGSQNGVHYYICSSPNVSCKATLKRKIDGTFVLGRNTHTHDPNPNNKSEISNIRKKLIERAVNETTLLRIIYDQEAISDPNGATMYPWPTAEVSMRLARRIDNIRMDRT</sequence>
<protein>
    <recommendedName>
        <fullName evidence="3">FLYWCH-type domain-containing protein</fullName>
    </recommendedName>
</protein>
<evidence type="ECO:0000313" key="2">
    <source>
        <dbReference type="Proteomes" id="UP001160148"/>
    </source>
</evidence>
<reference evidence="1 2" key="1">
    <citation type="submission" date="2023-01" db="EMBL/GenBank/DDBJ databases">
        <authorList>
            <person name="Whitehead M."/>
        </authorList>
    </citation>
    <scope>NUCLEOTIDE SEQUENCE [LARGE SCALE GENOMIC DNA]</scope>
</reference>